<feature type="transmembrane region" description="Helical" evidence="7">
    <location>
        <begin position="364"/>
        <end position="385"/>
    </location>
</feature>
<evidence type="ECO:0000256" key="4">
    <source>
        <dbReference type="ARBA" id="ARBA00022989"/>
    </source>
</evidence>
<accession>A0A061S6T8</accession>
<keyword evidence="5 7" id="KW-0472">Membrane</keyword>
<dbReference type="EMBL" id="GBEZ01006833">
    <property type="protein sequence ID" value="JAC78585.1"/>
    <property type="molecule type" value="Transcribed_RNA"/>
</dbReference>
<feature type="transmembrane region" description="Helical" evidence="7">
    <location>
        <begin position="333"/>
        <end position="352"/>
    </location>
</feature>
<feature type="transmembrane region" description="Helical" evidence="7">
    <location>
        <begin position="447"/>
        <end position="464"/>
    </location>
</feature>
<feature type="domain" description="GOST seven transmembrane" evidence="9">
    <location>
        <begin position="226"/>
        <end position="471"/>
    </location>
</feature>
<sequence length="514" mass="58245">MFVFWESRVLVLLFFFRFLYSSQGAIHGYEAGKFTPLGYNSYVFQGGREGLFASTEPEEQKSMVHAVNKQVSDGRSYIRLADLEFHRSQQASRKFRMMDGANSVVQVVIFEVKDRDLVGHRLDDGSRRICCSQKLAVELHCTPGRAIVQEVSTPDKNTPWVHDIYFEGNESVAHAAETAVLSIKQTGMYHMWFVTCDPELADATVHGMTTWKNPHGFLPGMMAANLHFFGAMSLASLFLGFAWLILYVRHWQSVIPLQHCITALISLTMMEFSTWYFDFVNFNSSGFRPHMTTIWAVLLGSLRKALSRMLVLVVSMGYGVVRPTLGGLSKTVWLLGGTYFIAASALDFVTHVGTVDDLSSLARIALVLPAAILDAIFILWIFSALSKTLNRLTARRKAVKLSLYRMYTNTLAIAVWISICWIAFEMFFKVTDSRNTEKWQSYWVTDAFWQVLMFVILAIICTLWRPSKNSQLYTYTEADGDIDMDEISTDPNDNDTQANTDVFSIGDEEENKMA</sequence>
<dbReference type="PANTHER" id="PTHR21229:SF1">
    <property type="entry name" value="GH17801P"/>
    <property type="match status" value="1"/>
</dbReference>
<evidence type="ECO:0000256" key="6">
    <source>
        <dbReference type="SAM" id="MobiDB-lite"/>
    </source>
</evidence>
<dbReference type="GO" id="GO:0005794">
    <property type="term" value="C:Golgi apparatus"/>
    <property type="evidence" value="ECO:0007669"/>
    <property type="project" value="TreeGrafter"/>
</dbReference>
<feature type="transmembrane region" description="Helical" evidence="7">
    <location>
        <begin position="406"/>
        <end position="427"/>
    </location>
</feature>
<gene>
    <name evidence="10" type="ORF">TSPGSL018_14763</name>
</gene>
<evidence type="ECO:0000256" key="1">
    <source>
        <dbReference type="ARBA" id="ARBA00004141"/>
    </source>
</evidence>
<feature type="chain" id="PRO_5030002239" evidence="8">
    <location>
        <begin position="25"/>
        <end position="514"/>
    </location>
</feature>
<dbReference type="InterPro" id="IPR009637">
    <property type="entry name" value="GPR107/GPR108-like"/>
</dbReference>
<dbReference type="GO" id="GO:0016020">
    <property type="term" value="C:membrane"/>
    <property type="evidence" value="ECO:0007669"/>
    <property type="project" value="UniProtKB-SubCell"/>
</dbReference>
<feature type="signal peptide" evidence="8">
    <location>
        <begin position="1"/>
        <end position="24"/>
    </location>
</feature>
<name>A0A061S6T8_9CHLO</name>
<evidence type="ECO:0000259" key="9">
    <source>
        <dbReference type="Pfam" id="PF06814"/>
    </source>
</evidence>
<dbReference type="InterPro" id="IPR053937">
    <property type="entry name" value="GOST_TM"/>
</dbReference>
<protein>
    <submittedName>
        <fullName evidence="10">Transmembrane protein 87b-like</fullName>
    </submittedName>
</protein>
<keyword evidence="4 7" id="KW-1133">Transmembrane helix</keyword>
<feature type="compositionally biased region" description="Polar residues" evidence="6">
    <location>
        <begin position="489"/>
        <end position="502"/>
    </location>
</feature>
<evidence type="ECO:0000256" key="8">
    <source>
        <dbReference type="SAM" id="SignalP"/>
    </source>
</evidence>
<feature type="region of interest" description="Disordered" evidence="6">
    <location>
        <begin position="484"/>
        <end position="514"/>
    </location>
</feature>
<keyword evidence="3 8" id="KW-0732">Signal</keyword>
<evidence type="ECO:0000313" key="10">
    <source>
        <dbReference type="EMBL" id="JAC78585.1"/>
    </source>
</evidence>
<organism evidence="10">
    <name type="scientific">Tetraselmis sp. GSL018</name>
    <dbReference type="NCBI Taxonomy" id="582737"/>
    <lineage>
        <taxon>Eukaryota</taxon>
        <taxon>Viridiplantae</taxon>
        <taxon>Chlorophyta</taxon>
        <taxon>core chlorophytes</taxon>
        <taxon>Chlorodendrophyceae</taxon>
        <taxon>Chlorodendrales</taxon>
        <taxon>Chlorodendraceae</taxon>
        <taxon>Tetraselmis</taxon>
    </lineage>
</organism>
<evidence type="ECO:0000256" key="3">
    <source>
        <dbReference type="ARBA" id="ARBA00022729"/>
    </source>
</evidence>
<reference evidence="10" key="1">
    <citation type="submission" date="2014-05" db="EMBL/GenBank/DDBJ databases">
        <title>The transcriptome of the halophilic microalga Tetraselmis sp. GSL018 isolated from the Great Salt Lake, Utah.</title>
        <authorList>
            <person name="Jinkerson R.E."/>
            <person name="D'Adamo S."/>
            <person name="Posewitz M.C."/>
        </authorList>
    </citation>
    <scope>NUCLEOTIDE SEQUENCE</scope>
    <source>
        <strain evidence="10">GSL018</strain>
    </source>
</reference>
<evidence type="ECO:0000256" key="2">
    <source>
        <dbReference type="ARBA" id="ARBA00022692"/>
    </source>
</evidence>
<comment type="subcellular location">
    <subcellularLocation>
        <location evidence="1">Membrane</location>
        <topology evidence="1">Multi-pass membrane protein</topology>
    </subcellularLocation>
</comment>
<dbReference type="Pfam" id="PF06814">
    <property type="entry name" value="GOST_TM"/>
    <property type="match status" value="1"/>
</dbReference>
<feature type="transmembrane region" description="Helical" evidence="7">
    <location>
        <begin position="226"/>
        <end position="248"/>
    </location>
</feature>
<evidence type="ECO:0000256" key="5">
    <source>
        <dbReference type="ARBA" id="ARBA00023136"/>
    </source>
</evidence>
<proteinExistence type="predicted"/>
<dbReference type="AlphaFoldDB" id="A0A061S6T8"/>
<keyword evidence="2 7" id="KW-0812">Transmembrane</keyword>
<dbReference type="PANTHER" id="PTHR21229">
    <property type="entry name" value="LUNG SEVEN TRANSMEMBRANE RECEPTOR"/>
    <property type="match status" value="1"/>
</dbReference>
<evidence type="ECO:0000256" key="7">
    <source>
        <dbReference type="SAM" id="Phobius"/>
    </source>
</evidence>
<feature type="transmembrane region" description="Helical" evidence="7">
    <location>
        <begin position="260"/>
        <end position="277"/>
    </location>
</feature>